<sequence length="139" mass="15154">MTNADKPVAPRKPRARRRKVVSTEDTPLDYMLKVMRDDEADQKRRDEMAKIAASYVHQKPSERSGAGAKGGRGVTIDLTNATDEQLAITATRRAATVGVIAGAAWCRSPVGTIMPSMASPMIRIGLSILIKRLKSYLMA</sequence>
<protein>
    <submittedName>
        <fullName evidence="2">Uncharacterized protein</fullName>
    </submittedName>
</protein>
<dbReference type="EMBL" id="JAVDUP010000002">
    <property type="protein sequence ID" value="MDR6900177.1"/>
    <property type="molecule type" value="Genomic_DNA"/>
</dbReference>
<accession>A0ABU1SPA3</accession>
<feature type="region of interest" description="Disordered" evidence="1">
    <location>
        <begin position="1"/>
        <end position="23"/>
    </location>
</feature>
<proteinExistence type="predicted"/>
<reference evidence="2 3" key="1">
    <citation type="submission" date="2023-07" db="EMBL/GenBank/DDBJ databases">
        <title>Sorghum-associated microbial communities from plants grown in Nebraska, USA.</title>
        <authorList>
            <person name="Schachtman D."/>
        </authorList>
    </citation>
    <scope>NUCLEOTIDE SEQUENCE [LARGE SCALE GENOMIC DNA]</scope>
    <source>
        <strain evidence="2 3">3199</strain>
    </source>
</reference>
<organism evidence="2 3">
    <name type="scientific">Rhizobium miluonense</name>
    <dbReference type="NCBI Taxonomy" id="411945"/>
    <lineage>
        <taxon>Bacteria</taxon>
        <taxon>Pseudomonadati</taxon>
        <taxon>Pseudomonadota</taxon>
        <taxon>Alphaproteobacteria</taxon>
        <taxon>Hyphomicrobiales</taxon>
        <taxon>Rhizobiaceae</taxon>
        <taxon>Rhizobium/Agrobacterium group</taxon>
        <taxon>Rhizobium</taxon>
    </lineage>
</organism>
<comment type="caution">
    <text evidence="2">The sequence shown here is derived from an EMBL/GenBank/DDBJ whole genome shotgun (WGS) entry which is preliminary data.</text>
</comment>
<evidence type="ECO:0000256" key="1">
    <source>
        <dbReference type="SAM" id="MobiDB-lite"/>
    </source>
</evidence>
<evidence type="ECO:0000313" key="2">
    <source>
        <dbReference type="EMBL" id="MDR6900177.1"/>
    </source>
</evidence>
<keyword evidence="3" id="KW-1185">Reference proteome</keyword>
<dbReference type="Proteomes" id="UP001250791">
    <property type="component" value="Unassembled WGS sequence"/>
</dbReference>
<dbReference type="RefSeq" id="WP_310230148.1">
    <property type="nucleotide sequence ID" value="NZ_JAVDUP010000002.1"/>
</dbReference>
<feature type="compositionally biased region" description="Basic residues" evidence="1">
    <location>
        <begin position="9"/>
        <end position="20"/>
    </location>
</feature>
<evidence type="ECO:0000313" key="3">
    <source>
        <dbReference type="Proteomes" id="UP001250791"/>
    </source>
</evidence>
<name>A0ABU1SPA3_9HYPH</name>
<gene>
    <name evidence="2" type="ORF">J2W52_001792</name>
</gene>